<organism evidence="5 6">
    <name type="scientific">Christensenella tenuis</name>
    <dbReference type="NCBI Taxonomy" id="2763033"/>
    <lineage>
        <taxon>Bacteria</taxon>
        <taxon>Bacillati</taxon>
        <taxon>Bacillota</taxon>
        <taxon>Clostridia</taxon>
        <taxon>Christensenellales</taxon>
        <taxon>Christensenellaceae</taxon>
        <taxon>Christensenella</taxon>
    </lineage>
</organism>
<gene>
    <name evidence="5" type="primary">abc-f</name>
    <name evidence="5" type="ORF">H8S18_06415</name>
</gene>
<proteinExistence type="predicted"/>
<evidence type="ECO:0000256" key="3">
    <source>
        <dbReference type="SAM" id="Coils"/>
    </source>
</evidence>
<dbReference type="PANTHER" id="PTHR42855:SF2">
    <property type="entry name" value="DRUG RESISTANCE ABC TRANSPORTER,ATP-BINDING PROTEIN"/>
    <property type="match status" value="1"/>
</dbReference>
<dbReference type="SMART" id="SM00382">
    <property type="entry name" value="AAA"/>
    <property type="match status" value="2"/>
</dbReference>
<evidence type="ECO:0000256" key="1">
    <source>
        <dbReference type="ARBA" id="ARBA00022741"/>
    </source>
</evidence>
<dbReference type="InterPro" id="IPR051309">
    <property type="entry name" value="ABCF_ATPase"/>
</dbReference>
<accession>A0ABR7EFX8</accession>
<protein>
    <submittedName>
        <fullName evidence="5">ABC-F type ribosomal protection protein</fullName>
    </submittedName>
</protein>
<feature type="coiled-coil region" evidence="3">
    <location>
        <begin position="263"/>
        <end position="297"/>
    </location>
</feature>
<dbReference type="CDD" id="cd03221">
    <property type="entry name" value="ABCF_EF-3"/>
    <property type="match status" value="2"/>
</dbReference>
<dbReference type="InterPro" id="IPR003439">
    <property type="entry name" value="ABC_transporter-like_ATP-bd"/>
</dbReference>
<name>A0ABR7EFX8_9FIRM</name>
<reference evidence="5 6" key="1">
    <citation type="submission" date="2020-08" db="EMBL/GenBank/DDBJ databases">
        <title>Genome public.</title>
        <authorList>
            <person name="Liu C."/>
            <person name="Sun Q."/>
        </authorList>
    </citation>
    <scope>NUCLEOTIDE SEQUENCE [LARGE SCALE GENOMIC DNA]</scope>
    <source>
        <strain evidence="5 6">NSJ-35</strain>
    </source>
</reference>
<evidence type="ECO:0000259" key="4">
    <source>
        <dbReference type="PROSITE" id="PS50893"/>
    </source>
</evidence>
<dbReference type="PROSITE" id="PS00211">
    <property type="entry name" value="ABC_TRANSPORTER_1"/>
    <property type="match status" value="1"/>
</dbReference>
<dbReference type="InterPro" id="IPR003593">
    <property type="entry name" value="AAA+_ATPase"/>
</dbReference>
<dbReference type="RefSeq" id="WP_186857489.1">
    <property type="nucleotide sequence ID" value="NZ_JACOON010000003.1"/>
</dbReference>
<sequence length="492" mass="55999">MSQINVDDLSFCYDGSYDMVFEHVSFQVDTDWRLGLIGRNGCGKTTLLNLLMGKYPYKGTIASAVPFDYFPFAVADSSEITMDVARGICPGAEEWQLLRELNLLAVPQEALWRSFGTLSNGEQTKVLLAALFSKENNFLLLDEPTNHLDAQARRTVADYLCQKKGFILVSHDRNFLDRCIDHVLSINRTNIEIRNGTFSVWIQNKERQDVHELEQNIQLKKEIGRLAKTARQKKGWSQKVECSKKGERTAGLRPDRGYIGHKAAKMMKRAKTAERRAEKAAEEKAKLLKNVEKMEDVFVHPLVHHANRLIEYRDVFLRYGEKEVCGPVNFTLENGERIALRGKNGCGKSSVLKLVCGESVEFRGSFRSASGLVISYVPQDPSFLSGSLERFAEESSLDRTLFLTLLRKLDFSRSQFEKSMENFSAGQKKKVLLAKSLCERAHLYVWDEPLNYIDVLSRMQIERLLRECAPTMLFVEHDSAFEEGVATKTIEL</sequence>
<dbReference type="SUPFAM" id="SSF52540">
    <property type="entry name" value="P-loop containing nucleoside triphosphate hydrolases"/>
    <property type="match status" value="2"/>
</dbReference>
<keyword evidence="2" id="KW-0067">ATP-binding</keyword>
<evidence type="ECO:0000313" key="5">
    <source>
        <dbReference type="EMBL" id="MBC5647964.1"/>
    </source>
</evidence>
<keyword evidence="1" id="KW-0547">Nucleotide-binding</keyword>
<dbReference type="Gene3D" id="3.40.50.300">
    <property type="entry name" value="P-loop containing nucleotide triphosphate hydrolases"/>
    <property type="match status" value="2"/>
</dbReference>
<dbReference type="InterPro" id="IPR027417">
    <property type="entry name" value="P-loop_NTPase"/>
</dbReference>
<keyword evidence="3" id="KW-0175">Coiled coil</keyword>
<dbReference type="PANTHER" id="PTHR42855">
    <property type="entry name" value="ABC TRANSPORTER ATP-BINDING SUBUNIT"/>
    <property type="match status" value="1"/>
</dbReference>
<evidence type="ECO:0000256" key="2">
    <source>
        <dbReference type="ARBA" id="ARBA00022840"/>
    </source>
</evidence>
<keyword evidence="6" id="KW-1185">Reference proteome</keyword>
<dbReference type="Proteomes" id="UP000606889">
    <property type="component" value="Unassembled WGS sequence"/>
</dbReference>
<dbReference type="NCBIfam" id="NF000355">
    <property type="entry name" value="ribo_prot_ABC_F"/>
    <property type="match status" value="1"/>
</dbReference>
<dbReference type="EMBL" id="JACOON010000003">
    <property type="protein sequence ID" value="MBC5647964.1"/>
    <property type="molecule type" value="Genomic_DNA"/>
</dbReference>
<dbReference type="PROSITE" id="PS50893">
    <property type="entry name" value="ABC_TRANSPORTER_2"/>
    <property type="match status" value="2"/>
</dbReference>
<dbReference type="Pfam" id="PF00005">
    <property type="entry name" value="ABC_tran"/>
    <property type="match status" value="2"/>
</dbReference>
<dbReference type="InterPro" id="IPR017871">
    <property type="entry name" value="ABC_transporter-like_CS"/>
</dbReference>
<comment type="caution">
    <text evidence="5">The sequence shown here is derived from an EMBL/GenBank/DDBJ whole genome shotgun (WGS) entry which is preliminary data.</text>
</comment>
<feature type="domain" description="ABC transporter" evidence="4">
    <location>
        <begin position="310"/>
        <end position="492"/>
    </location>
</feature>
<feature type="domain" description="ABC transporter" evidence="4">
    <location>
        <begin position="4"/>
        <end position="213"/>
    </location>
</feature>
<evidence type="ECO:0000313" key="6">
    <source>
        <dbReference type="Proteomes" id="UP000606889"/>
    </source>
</evidence>